<sequence>MALKSGHTINPVIYEESVKQYEQFGGNRVGTIRLEPDGWFFTSPFITDANKIYDFKFKPTDIVIMTFPKCGTTWTQEIVWTMVYNPNLDNPKRFLPGIARCPFMECDFLMKNLSKPLFGEGSFLHDAFVQANPDRNPDDGIFIQLAELTENPRMIKTHLPFSLLSPSLAENSKIIYVVRDPKDIAVSYCHHSRLLKCHNFFGTTSDFVDHFVNDTLVYSPFWKHVKEAWKLRNKPNVHFIFYEDLKADPRSEILRLQKFLDLNLTDSQISNIIHYTSFDVMKEREEKNMVGSEMELAELSNLEVQQKDGGFFRKGISGDYKNKLSSEDIEKINKWTKEEYSRNGN</sequence>
<evidence type="ECO:0000259" key="3">
    <source>
        <dbReference type="Pfam" id="PF00685"/>
    </source>
</evidence>
<reference evidence="4 5" key="1">
    <citation type="journal article" date="2019" name="PLoS Biol.">
        <title>Sex chromosomes control vertical transmission of feminizing Wolbachia symbionts in an isopod.</title>
        <authorList>
            <person name="Becking T."/>
            <person name="Chebbi M.A."/>
            <person name="Giraud I."/>
            <person name="Moumen B."/>
            <person name="Laverre T."/>
            <person name="Caubet Y."/>
            <person name="Peccoud J."/>
            <person name="Gilbert C."/>
            <person name="Cordaux R."/>
        </authorList>
    </citation>
    <scope>NUCLEOTIDE SEQUENCE [LARGE SCALE GENOMIC DNA]</scope>
    <source>
        <strain evidence="4">ANa2</strain>
        <tissue evidence="4">Whole body excluding digestive tract and cuticle</tissue>
    </source>
</reference>
<accession>A0A5N5T7A4</accession>
<dbReference type="AlphaFoldDB" id="A0A5N5T7A4"/>
<evidence type="ECO:0000256" key="1">
    <source>
        <dbReference type="ARBA" id="ARBA00005771"/>
    </source>
</evidence>
<evidence type="ECO:0000256" key="2">
    <source>
        <dbReference type="ARBA" id="ARBA00022679"/>
    </source>
</evidence>
<dbReference type="GO" id="GO:0008146">
    <property type="term" value="F:sulfotransferase activity"/>
    <property type="evidence" value="ECO:0007669"/>
    <property type="project" value="InterPro"/>
</dbReference>
<dbReference type="Proteomes" id="UP000326759">
    <property type="component" value="Unassembled WGS sequence"/>
</dbReference>
<dbReference type="Pfam" id="PF00685">
    <property type="entry name" value="Sulfotransfer_1"/>
    <property type="match status" value="1"/>
</dbReference>
<dbReference type="OrthoDB" id="205623at2759"/>
<feature type="domain" description="Sulfotransferase" evidence="3">
    <location>
        <begin position="59"/>
        <end position="343"/>
    </location>
</feature>
<protein>
    <submittedName>
        <fullName evidence="4">Sulfotransferase 1C4</fullName>
    </submittedName>
</protein>
<dbReference type="PANTHER" id="PTHR11783">
    <property type="entry name" value="SULFOTRANSFERASE SULT"/>
    <property type="match status" value="1"/>
</dbReference>
<keyword evidence="2 4" id="KW-0808">Transferase</keyword>
<comment type="similarity">
    <text evidence="1">Belongs to the sulfotransferase 1 family.</text>
</comment>
<organism evidence="4 5">
    <name type="scientific">Armadillidium nasatum</name>
    <dbReference type="NCBI Taxonomy" id="96803"/>
    <lineage>
        <taxon>Eukaryota</taxon>
        <taxon>Metazoa</taxon>
        <taxon>Ecdysozoa</taxon>
        <taxon>Arthropoda</taxon>
        <taxon>Crustacea</taxon>
        <taxon>Multicrustacea</taxon>
        <taxon>Malacostraca</taxon>
        <taxon>Eumalacostraca</taxon>
        <taxon>Peracarida</taxon>
        <taxon>Isopoda</taxon>
        <taxon>Oniscidea</taxon>
        <taxon>Crinocheta</taxon>
        <taxon>Armadillidiidae</taxon>
        <taxon>Armadillidium</taxon>
    </lineage>
</organism>
<dbReference type="SUPFAM" id="SSF52540">
    <property type="entry name" value="P-loop containing nucleoside triphosphate hydrolases"/>
    <property type="match status" value="1"/>
</dbReference>
<evidence type="ECO:0000313" key="4">
    <source>
        <dbReference type="EMBL" id="KAB7502059.1"/>
    </source>
</evidence>
<dbReference type="EMBL" id="SEYY01008683">
    <property type="protein sequence ID" value="KAB7502059.1"/>
    <property type="molecule type" value="Genomic_DNA"/>
</dbReference>
<dbReference type="InterPro" id="IPR027417">
    <property type="entry name" value="P-loop_NTPase"/>
</dbReference>
<gene>
    <name evidence="4" type="ORF">Anas_11815</name>
</gene>
<keyword evidence="5" id="KW-1185">Reference proteome</keyword>
<evidence type="ECO:0000313" key="5">
    <source>
        <dbReference type="Proteomes" id="UP000326759"/>
    </source>
</evidence>
<proteinExistence type="inferred from homology"/>
<comment type="caution">
    <text evidence="4">The sequence shown here is derived from an EMBL/GenBank/DDBJ whole genome shotgun (WGS) entry which is preliminary data.</text>
</comment>
<name>A0A5N5T7A4_9CRUS</name>
<dbReference type="InterPro" id="IPR000863">
    <property type="entry name" value="Sulfotransferase_dom"/>
</dbReference>
<dbReference type="Gene3D" id="3.40.50.300">
    <property type="entry name" value="P-loop containing nucleotide triphosphate hydrolases"/>
    <property type="match status" value="1"/>
</dbReference>